<keyword evidence="1" id="KW-0732">Signal</keyword>
<sequence>MPTPSESTTAIESRWLAPNADSDALTCSLLLLLLLLHNPAAPATVCSKKLLSYRNINVPNDRPIVVIRDLRHPNASVDNLSVKFYILVSSARLHTACINAHRLHLQQPHHRRSSRSRS</sequence>
<evidence type="ECO:0000256" key="1">
    <source>
        <dbReference type="SAM" id="SignalP"/>
    </source>
</evidence>
<name>A0AAN9U1N8_9HEMI</name>
<gene>
    <name evidence="2" type="ORF">V9T40_004187</name>
</gene>
<dbReference type="Proteomes" id="UP001367676">
    <property type="component" value="Unassembled WGS sequence"/>
</dbReference>
<protein>
    <submittedName>
        <fullName evidence="2">Uncharacterized protein</fullName>
    </submittedName>
</protein>
<dbReference type="EMBL" id="JBBCAQ010000004">
    <property type="protein sequence ID" value="KAK7603914.1"/>
    <property type="molecule type" value="Genomic_DNA"/>
</dbReference>
<evidence type="ECO:0000313" key="3">
    <source>
        <dbReference type="Proteomes" id="UP001367676"/>
    </source>
</evidence>
<evidence type="ECO:0000313" key="2">
    <source>
        <dbReference type="EMBL" id="KAK7603914.1"/>
    </source>
</evidence>
<organism evidence="2 3">
    <name type="scientific">Parthenolecanium corni</name>
    <dbReference type="NCBI Taxonomy" id="536013"/>
    <lineage>
        <taxon>Eukaryota</taxon>
        <taxon>Metazoa</taxon>
        <taxon>Ecdysozoa</taxon>
        <taxon>Arthropoda</taxon>
        <taxon>Hexapoda</taxon>
        <taxon>Insecta</taxon>
        <taxon>Pterygota</taxon>
        <taxon>Neoptera</taxon>
        <taxon>Paraneoptera</taxon>
        <taxon>Hemiptera</taxon>
        <taxon>Sternorrhyncha</taxon>
        <taxon>Coccoidea</taxon>
        <taxon>Coccidae</taxon>
        <taxon>Parthenolecanium</taxon>
    </lineage>
</organism>
<feature type="signal peptide" evidence="1">
    <location>
        <begin position="1"/>
        <end position="42"/>
    </location>
</feature>
<comment type="caution">
    <text evidence="2">The sequence shown here is derived from an EMBL/GenBank/DDBJ whole genome shotgun (WGS) entry which is preliminary data.</text>
</comment>
<reference evidence="2 3" key="1">
    <citation type="submission" date="2024-03" db="EMBL/GenBank/DDBJ databases">
        <title>Adaptation during the transition from Ophiocordyceps entomopathogen to insect associate is accompanied by gene loss and intensified selection.</title>
        <authorList>
            <person name="Ward C.M."/>
            <person name="Onetto C.A."/>
            <person name="Borneman A.R."/>
        </authorList>
    </citation>
    <scope>NUCLEOTIDE SEQUENCE [LARGE SCALE GENOMIC DNA]</scope>
    <source>
        <strain evidence="2">AWRI1</strain>
        <tissue evidence="2">Single Adult Female</tissue>
    </source>
</reference>
<keyword evidence="3" id="KW-1185">Reference proteome</keyword>
<feature type="chain" id="PRO_5042950695" evidence="1">
    <location>
        <begin position="43"/>
        <end position="118"/>
    </location>
</feature>
<accession>A0AAN9U1N8</accession>
<proteinExistence type="predicted"/>
<dbReference type="AlphaFoldDB" id="A0AAN9U1N8"/>